<evidence type="ECO:0000256" key="4">
    <source>
        <dbReference type="ARBA" id="ARBA00022475"/>
    </source>
</evidence>
<evidence type="ECO:0000256" key="3">
    <source>
        <dbReference type="ARBA" id="ARBA00022448"/>
    </source>
</evidence>
<feature type="binding site" evidence="12">
    <location>
        <position position="112"/>
    </location>
    <ligand>
        <name>K(+)</name>
        <dbReference type="ChEBI" id="CHEBI:29103"/>
    </ligand>
</feature>
<feature type="transmembrane region" description="Helical" evidence="13">
    <location>
        <begin position="183"/>
        <end position="207"/>
    </location>
</feature>
<comment type="similarity">
    <text evidence="2">Belongs to the TrkH potassium transport family.</text>
</comment>
<dbReference type="eggNOG" id="COG0168">
    <property type="taxonomic scope" value="Bacteria"/>
</dbReference>
<feature type="binding site" evidence="12">
    <location>
        <position position="433"/>
    </location>
    <ligand>
        <name>K(+)</name>
        <dbReference type="ChEBI" id="CHEBI:29103"/>
    </ligand>
</feature>
<evidence type="ECO:0000256" key="9">
    <source>
        <dbReference type="ARBA" id="ARBA00022989"/>
    </source>
</evidence>
<evidence type="ECO:0000256" key="12">
    <source>
        <dbReference type="PIRSR" id="PIRSR006247-1"/>
    </source>
</evidence>
<evidence type="ECO:0000313" key="15">
    <source>
        <dbReference type="Proteomes" id="UP000018439"/>
    </source>
</evidence>
<keyword evidence="15" id="KW-1185">Reference proteome</keyword>
<evidence type="ECO:0000256" key="1">
    <source>
        <dbReference type="ARBA" id="ARBA00004429"/>
    </source>
</evidence>
<dbReference type="InterPro" id="IPR004772">
    <property type="entry name" value="TrkH"/>
</dbReference>
<organism evidence="14 15">
    <name type="scientific">Bacteroides coprosuis DSM 18011</name>
    <dbReference type="NCBI Taxonomy" id="679937"/>
    <lineage>
        <taxon>Bacteria</taxon>
        <taxon>Pseudomonadati</taxon>
        <taxon>Bacteroidota</taxon>
        <taxon>Bacteroidia</taxon>
        <taxon>Bacteroidales</taxon>
        <taxon>Bacteroidaceae</taxon>
        <taxon>Bacteroides</taxon>
    </lineage>
</organism>
<feature type="binding site" evidence="12">
    <location>
        <position position="316"/>
    </location>
    <ligand>
        <name>K(+)</name>
        <dbReference type="ChEBI" id="CHEBI:29103"/>
    </ligand>
</feature>
<evidence type="ECO:0000256" key="10">
    <source>
        <dbReference type="ARBA" id="ARBA00023065"/>
    </source>
</evidence>
<dbReference type="STRING" id="679937.Bcop_2394"/>
<dbReference type="PANTHER" id="PTHR32024:SF2">
    <property type="entry name" value="TRK SYSTEM POTASSIUM UPTAKE PROTEIN TRKG-RELATED"/>
    <property type="match status" value="1"/>
</dbReference>
<evidence type="ECO:0000256" key="8">
    <source>
        <dbReference type="ARBA" id="ARBA00022958"/>
    </source>
</evidence>
<keyword evidence="6" id="KW-0633">Potassium transport</keyword>
<keyword evidence="5" id="KW-0997">Cell inner membrane</keyword>
<feature type="transmembrane region" description="Helical" evidence="13">
    <location>
        <begin position="136"/>
        <end position="162"/>
    </location>
</feature>
<evidence type="ECO:0000256" key="6">
    <source>
        <dbReference type="ARBA" id="ARBA00022538"/>
    </source>
</evidence>
<dbReference type="GO" id="GO:0005886">
    <property type="term" value="C:plasma membrane"/>
    <property type="evidence" value="ECO:0007669"/>
    <property type="project" value="UniProtKB-SubCell"/>
</dbReference>
<evidence type="ECO:0000256" key="11">
    <source>
        <dbReference type="ARBA" id="ARBA00023136"/>
    </source>
</evidence>
<gene>
    <name evidence="14" type="ORF">Bcop_2394</name>
</gene>
<keyword evidence="11 13" id="KW-0472">Membrane</keyword>
<reference evidence="14 15" key="1">
    <citation type="journal article" date="2011" name="Stand. Genomic Sci.">
        <title>Non-contiguous finished genome sequence of Bacteroides coprosuis type strain (PC139).</title>
        <authorList>
            <person name="Land M."/>
            <person name="Held B."/>
            <person name="Gronow S."/>
            <person name="Abt B."/>
            <person name="Lucas S."/>
            <person name="Del Rio T.G."/>
            <person name="Nolan M."/>
            <person name="Tice H."/>
            <person name="Cheng J.F."/>
            <person name="Pitluck S."/>
            <person name="Liolios K."/>
            <person name="Pagani I."/>
            <person name="Ivanova N."/>
            <person name="Mavromatis K."/>
            <person name="Mikhailova N."/>
            <person name="Pati A."/>
            <person name="Tapia R."/>
            <person name="Han C."/>
            <person name="Goodwin L."/>
            <person name="Chen A."/>
            <person name="Palaniappan K."/>
            <person name="Hauser L."/>
            <person name="Brambilla E.M."/>
            <person name="Rohde M."/>
            <person name="Goker M."/>
            <person name="Detter J.C."/>
            <person name="Woyke T."/>
            <person name="Bristow J."/>
            <person name="Eisen J.A."/>
            <person name="Markowitz V."/>
            <person name="Hugenholtz P."/>
            <person name="Kyrpides N.C."/>
            <person name="Klenk H.P."/>
            <person name="Lapidus A."/>
        </authorList>
    </citation>
    <scope>NUCLEOTIDE SEQUENCE</scope>
    <source>
        <strain evidence="14 15">DSM 18011</strain>
    </source>
</reference>
<feature type="binding site" evidence="12">
    <location>
        <position position="220"/>
    </location>
    <ligand>
        <name>K(+)</name>
        <dbReference type="ChEBI" id="CHEBI:29103"/>
    </ligand>
</feature>
<keyword evidence="12" id="KW-0479">Metal-binding</keyword>
<feature type="binding site" evidence="12">
    <location>
        <position position="432"/>
    </location>
    <ligand>
        <name>K(+)</name>
        <dbReference type="ChEBI" id="CHEBI:29103"/>
    </ligand>
</feature>
<dbReference type="PANTHER" id="PTHR32024">
    <property type="entry name" value="TRK SYSTEM POTASSIUM UPTAKE PROTEIN TRKG-RELATED"/>
    <property type="match status" value="1"/>
</dbReference>
<protein>
    <submittedName>
        <fullName evidence="14">Cation transporter</fullName>
    </submittedName>
</protein>
<dbReference type="AlphaFoldDB" id="F3ZNL1"/>
<keyword evidence="4" id="KW-1003">Cell membrane</keyword>
<dbReference type="Proteomes" id="UP000018439">
    <property type="component" value="Chromosome"/>
</dbReference>
<evidence type="ECO:0000256" key="2">
    <source>
        <dbReference type="ARBA" id="ARBA00009137"/>
    </source>
</evidence>
<feature type="transmembrane region" description="Helical" evidence="13">
    <location>
        <begin position="7"/>
        <end position="32"/>
    </location>
</feature>
<dbReference type="GO" id="GO:0015379">
    <property type="term" value="F:potassium:chloride symporter activity"/>
    <property type="evidence" value="ECO:0007669"/>
    <property type="project" value="InterPro"/>
</dbReference>
<dbReference type="EMBL" id="CM001167">
    <property type="protein sequence ID" value="EGJ72546.1"/>
    <property type="molecule type" value="Genomic_DNA"/>
</dbReference>
<keyword evidence="8 12" id="KW-0630">Potassium</keyword>
<feature type="transmembrane region" description="Helical" evidence="13">
    <location>
        <begin position="455"/>
        <end position="475"/>
    </location>
</feature>
<dbReference type="PIRSF" id="PIRSF006247">
    <property type="entry name" value="TrkH"/>
    <property type="match status" value="1"/>
</dbReference>
<comment type="subcellular location">
    <subcellularLocation>
        <location evidence="1">Cell inner membrane</location>
        <topology evidence="1">Multi-pass membrane protein</topology>
    </subcellularLocation>
</comment>
<accession>F3ZNL1</accession>
<dbReference type="OrthoDB" id="9810952at2"/>
<feature type="transmembrane region" description="Helical" evidence="13">
    <location>
        <begin position="38"/>
        <end position="58"/>
    </location>
</feature>
<name>F3ZNL1_9BACE</name>
<evidence type="ECO:0000256" key="13">
    <source>
        <dbReference type="SAM" id="Phobius"/>
    </source>
</evidence>
<evidence type="ECO:0000256" key="7">
    <source>
        <dbReference type="ARBA" id="ARBA00022692"/>
    </source>
</evidence>
<keyword evidence="10" id="KW-0406">Ion transport</keyword>
<feature type="transmembrane region" description="Helical" evidence="13">
    <location>
        <begin position="272"/>
        <end position="292"/>
    </location>
</feature>
<feature type="transmembrane region" description="Helical" evidence="13">
    <location>
        <begin position="70"/>
        <end position="90"/>
    </location>
</feature>
<keyword evidence="9 13" id="KW-1133">Transmembrane helix</keyword>
<sequence>MINTKLILRIIGVLLLIESAMLLCSTAVSFFYQEDDLNSFLLTTGLTAACGAILTLLSKGAEKYLGRRDGYFIVSISWIIVSLFGMIPFYHSGYIPTITDAFFETISGVSSTGSTILDNIEEFPHGLLFWRSMTQWIGGLGIIFFTIAVLPLFGVSSIQLFAAESSGPTHDKVHPRISVTAKWIWSIYAGMTIIETFLLCAGGMTFFDSICHAFGTTGTGGFSTKQTSIAFYNSPYIEYVISFFMILSGVNFTILLLFVTGKFQKVIKNSELKYYLGSVLVLTLVITVGLYYTSNYGLEEAFRKAIFQIGSIHTSTGFATDNYMNWNPFLWGILFIPMIIGACAGSTSGGFKCIRIVILSKITKNEFKRIIHPNVVLRVKVNNQILPNTVQSTVLAFSFIFIIIVLFSTLSLMAMGVEFLESFGVVISSISNMGPGFGKFGPDFSWSALPQTAKWISSFLMLCGRLELFTILLLFTPSFWRG</sequence>
<feature type="transmembrane region" description="Helical" evidence="13">
    <location>
        <begin position="394"/>
        <end position="415"/>
    </location>
</feature>
<feature type="transmembrane region" description="Helical" evidence="13">
    <location>
        <begin position="329"/>
        <end position="351"/>
    </location>
</feature>
<evidence type="ECO:0000256" key="5">
    <source>
        <dbReference type="ARBA" id="ARBA00022519"/>
    </source>
</evidence>
<evidence type="ECO:0000313" key="14">
    <source>
        <dbReference type="EMBL" id="EGJ72546.1"/>
    </source>
</evidence>
<feature type="transmembrane region" description="Helical" evidence="13">
    <location>
        <begin position="239"/>
        <end position="260"/>
    </location>
</feature>
<dbReference type="GO" id="GO:0046872">
    <property type="term" value="F:metal ion binding"/>
    <property type="evidence" value="ECO:0007669"/>
    <property type="project" value="UniProtKB-KW"/>
</dbReference>
<dbReference type="HOGENOM" id="CLU_030708_0_2_10"/>
<keyword evidence="7 13" id="KW-0812">Transmembrane</keyword>
<dbReference type="InterPro" id="IPR003445">
    <property type="entry name" value="Cat_transpt"/>
</dbReference>
<dbReference type="Pfam" id="PF02386">
    <property type="entry name" value="TrkH"/>
    <property type="match status" value="2"/>
</dbReference>
<proteinExistence type="inferred from homology"/>
<keyword evidence="3" id="KW-0813">Transport</keyword>